<feature type="compositionally biased region" description="Low complexity" evidence="1">
    <location>
        <begin position="203"/>
        <end position="222"/>
    </location>
</feature>
<dbReference type="AlphaFoldDB" id="A0A9P9JBT8"/>
<feature type="region of interest" description="Disordered" evidence="1">
    <location>
        <begin position="104"/>
        <end position="123"/>
    </location>
</feature>
<dbReference type="OrthoDB" id="4814848at2759"/>
<feature type="compositionally biased region" description="Basic and acidic residues" evidence="1">
    <location>
        <begin position="188"/>
        <end position="197"/>
    </location>
</feature>
<protein>
    <submittedName>
        <fullName evidence="2">Uncharacterized protein</fullName>
    </submittedName>
</protein>
<accession>A0A9P9JBT8</accession>
<keyword evidence="3" id="KW-1185">Reference proteome</keyword>
<feature type="region of interest" description="Disordered" evidence="1">
    <location>
        <begin position="63"/>
        <end position="85"/>
    </location>
</feature>
<feature type="region of interest" description="Disordered" evidence="1">
    <location>
        <begin position="165"/>
        <end position="222"/>
    </location>
</feature>
<proteinExistence type="predicted"/>
<organism evidence="2 3">
    <name type="scientific">Dactylonectria estremocensis</name>
    <dbReference type="NCBI Taxonomy" id="1079267"/>
    <lineage>
        <taxon>Eukaryota</taxon>
        <taxon>Fungi</taxon>
        <taxon>Dikarya</taxon>
        <taxon>Ascomycota</taxon>
        <taxon>Pezizomycotina</taxon>
        <taxon>Sordariomycetes</taxon>
        <taxon>Hypocreomycetidae</taxon>
        <taxon>Hypocreales</taxon>
        <taxon>Nectriaceae</taxon>
        <taxon>Dactylonectria</taxon>
    </lineage>
</organism>
<dbReference type="Proteomes" id="UP000717696">
    <property type="component" value="Unassembled WGS sequence"/>
</dbReference>
<gene>
    <name evidence="2" type="ORF">B0J13DRAFT_661267</name>
</gene>
<evidence type="ECO:0000313" key="2">
    <source>
        <dbReference type="EMBL" id="KAH7150365.1"/>
    </source>
</evidence>
<evidence type="ECO:0000313" key="3">
    <source>
        <dbReference type="Proteomes" id="UP000717696"/>
    </source>
</evidence>
<name>A0A9P9JBT8_9HYPO</name>
<dbReference type="EMBL" id="JAGMUU010000006">
    <property type="protein sequence ID" value="KAH7150365.1"/>
    <property type="molecule type" value="Genomic_DNA"/>
</dbReference>
<evidence type="ECO:0000256" key="1">
    <source>
        <dbReference type="SAM" id="MobiDB-lite"/>
    </source>
</evidence>
<sequence length="384" mass="42722">MAANEDVQKDVEQSFADYLRDWSFYNFDPTVSDSPAFLPVGGDNPQPVGAPASMANQPVIEQPSVQRSLPGMPSSEQPLLEQQPMELPKVERLPSERQLIEQPLFEQPSVGVPRPEQPAAQQELAEMPWPEHPLLDLPMFDLDDNAWLEELDRYLGNPAEAPVYVGLTPPPDSDPQSNPAPDASAYTETEKVHDATLPRRNSLAMQTQPTAAQPQAAPRPLPQRTLQPPTFRYQGHIASHGEAASLRSTYNPFPDPSGSLPLSPAVDATMPQTDSEYRRRVEEIFTAVCDWSDLAEWRTRMGRENVKAWLAEVAASHEAEGSGVDVLELKDDQIRPPADRMPSLDEQWKNVTHREMDNLTIELLCTQILDEAVLAQKGLNHVPL</sequence>
<comment type="caution">
    <text evidence="2">The sequence shown here is derived from an EMBL/GenBank/DDBJ whole genome shotgun (WGS) entry which is preliminary data.</text>
</comment>
<reference evidence="2" key="1">
    <citation type="journal article" date="2021" name="Nat. Commun.">
        <title>Genetic determinants of endophytism in the Arabidopsis root mycobiome.</title>
        <authorList>
            <person name="Mesny F."/>
            <person name="Miyauchi S."/>
            <person name="Thiergart T."/>
            <person name="Pickel B."/>
            <person name="Atanasova L."/>
            <person name="Karlsson M."/>
            <person name="Huettel B."/>
            <person name="Barry K.W."/>
            <person name="Haridas S."/>
            <person name="Chen C."/>
            <person name="Bauer D."/>
            <person name="Andreopoulos W."/>
            <person name="Pangilinan J."/>
            <person name="LaButti K."/>
            <person name="Riley R."/>
            <person name="Lipzen A."/>
            <person name="Clum A."/>
            <person name="Drula E."/>
            <person name="Henrissat B."/>
            <person name="Kohler A."/>
            <person name="Grigoriev I.V."/>
            <person name="Martin F.M."/>
            <person name="Hacquard S."/>
        </authorList>
    </citation>
    <scope>NUCLEOTIDE SEQUENCE</scope>
    <source>
        <strain evidence="2">MPI-CAGE-AT-0021</strain>
    </source>
</reference>